<comment type="caution">
    <text evidence="2">The sequence shown here is derived from an EMBL/GenBank/DDBJ whole genome shotgun (WGS) entry which is preliminary data.</text>
</comment>
<dbReference type="Proteomes" id="UP000622552">
    <property type="component" value="Unassembled WGS sequence"/>
</dbReference>
<sequence>MAHTPPTLRAQMVATGLATVLLGLVSGFFYAYACSVMVGLTHADDVTFIAAMQAVNAHVRNLGFAPSFFGALAITALAAALGWRRWRGRATALLAAAFLIYAVGGFLLTLVVNVPLNDQLATAGDPHLLADPAAVRAAYEGPWTTWNLVRTIASTVALALSCAALHHLGRQKAAKDNKP</sequence>
<gene>
    <name evidence="2" type="ORF">IW245_001841</name>
</gene>
<organism evidence="2 3">
    <name type="scientific">Longispora fulva</name>
    <dbReference type="NCBI Taxonomy" id="619741"/>
    <lineage>
        <taxon>Bacteria</taxon>
        <taxon>Bacillati</taxon>
        <taxon>Actinomycetota</taxon>
        <taxon>Actinomycetes</taxon>
        <taxon>Micromonosporales</taxon>
        <taxon>Micromonosporaceae</taxon>
        <taxon>Longispora</taxon>
    </lineage>
</organism>
<accession>A0A8J7KVS3</accession>
<feature type="transmembrane region" description="Helical" evidence="1">
    <location>
        <begin position="148"/>
        <end position="168"/>
    </location>
</feature>
<keyword evidence="1" id="KW-1133">Transmembrane helix</keyword>
<proteinExistence type="predicted"/>
<reference evidence="2" key="1">
    <citation type="submission" date="2020-11" db="EMBL/GenBank/DDBJ databases">
        <title>Sequencing the genomes of 1000 actinobacteria strains.</title>
        <authorList>
            <person name="Klenk H.-P."/>
        </authorList>
    </citation>
    <scope>NUCLEOTIDE SEQUENCE</scope>
    <source>
        <strain evidence="2">DSM 45356</strain>
    </source>
</reference>
<dbReference type="Pfam" id="PF08592">
    <property type="entry name" value="Anthrone_oxy"/>
    <property type="match status" value="1"/>
</dbReference>
<protein>
    <submittedName>
        <fullName evidence="2">Putative membrane protein</fullName>
    </submittedName>
</protein>
<name>A0A8J7KVS3_9ACTN</name>
<dbReference type="RefSeq" id="WP_197002730.1">
    <property type="nucleotide sequence ID" value="NZ_BONS01000002.1"/>
</dbReference>
<keyword evidence="1" id="KW-0812">Transmembrane</keyword>
<dbReference type="AlphaFoldDB" id="A0A8J7KVS3"/>
<evidence type="ECO:0000313" key="3">
    <source>
        <dbReference type="Proteomes" id="UP000622552"/>
    </source>
</evidence>
<evidence type="ECO:0000256" key="1">
    <source>
        <dbReference type="SAM" id="Phobius"/>
    </source>
</evidence>
<evidence type="ECO:0000313" key="2">
    <source>
        <dbReference type="EMBL" id="MBG6135647.1"/>
    </source>
</evidence>
<feature type="transmembrane region" description="Helical" evidence="1">
    <location>
        <begin position="90"/>
        <end position="112"/>
    </location>
</feature>
<feature type="transmembrane region" description="Helical" evidence="1">
    <location>
        <begin position="62"/>
        <end position="83"/>
    </location>
</feature>
<dbReference type="InterPro" id="IPR013901">
    <property type="entry name" value="Anthrone_oxy"/>
</dbReference>
<keyword evidence="3" id="KW-1185">Reference proteome</keyword>
<dbReference type="EMBL" id="JADOUF010000001">
    <property type="protein sequence ID" value="MBG6135647.1"/>
    <property type="molecule type" value="Genomic_DNA"/>
</dbReference>
<keyword evidence="1" id="KW-0472">Membrane</keyword>